<dbReference type="PANTHER" id="PTHR10519:SF74">
    <property type="entry name" value="GAMMA-AMINOBUTYRIC ACID TYPE B RECEPTOR SUBUNIT 2"/>
    <property type="match status" value="1"/>
</dbReference>
<proteinExistence type="inferred from homology"/>
<feature type="transmembrane region" description="Helical" evidence="18">
    <location>
        <begin position="619"/>
        <end position="640"/>
    </location>
</feature>
<keyword evidence="12" id="KW-0675">Receptor</keyword>
<dbReference type="PRINTS" id="PR01176">
    <property type="entry name" value="GABABRECEPTR"/>
</dbReference>
<dbReference type="InterPro" id="IPR028082">
    <property type="entry name" value="Peripla_BP_I"/>
</dbReference>
<evidence type="ECO:0000256" key="13">
    <source>
        <dbReference type="ARBA" id="ARBA00023180"/>
    </source>
</evidence>
<keyword evidence="6 18" id="KW-1133">Transmembrane helix</keyword>
<keyword evidence="13" id="KW-0325">Glycoprotein</keyword>
<feature type="compositionally biased region" description="Basic residues" evidence="17">
    <location>
        <begin position="1132"/>
        <end position="1148"/>
    </location>
</feature>
<feature type="region of interest" description="Disordered" evidence="17">
    <location>
        <begin position="823"/>
        <end position="863"/>
    </location>
</feature>
<gene>
    <name evidence="21" type="ORF">PVAND_001716</name>
</gene>
<evidence type="ECO:0000256" key="1">
    <source>
        <dbReference type="ARBA" id="ARBA00008991"/>
    </source>
</evidence>
<dbReference type="SUPFAM" id="SSF53822">
    <property type="entry name" value="Periplasmic binding protein-like I"/>
    <property type="match status" value="1"/>
</dbReference>
<dbReference type="OrthoDB" id="2150267at2759"/>
<keyword evidence="7" id="KW-0770">Synapse</keyword>
<dbReference type="PRINTS" id="PR01177">
    <property type="entry name" value="GABAB1RECPTR"/>
</dbReference>
<feature type="compositionally biased region" description="Low complexity" evidence="17">
    <location>
        <begin position="1030"/>
        <end position="1047"/>
    </location>
</feature>
<keyword evidence="10 18" id="KW-0472">Membrane</keyword>
<feature type="region of interest" description="Disordered" evidence="17">
    <location>
        <begin position="1030"/>
        <end position="1158"/>
    </location>
</feature>
<dbReference type="InterPro" id="IPR002455">
    <property type="entry name" value="GPCR3_GABA-B"/>
</dbReference>
<keyword evidence="3" id="KW-0597">Phosphoprotein</keyword>
<dbReference type="Gene3D" id="3.40.50.2300">
    <property type="match status" value="2"/>
</dbReference>
<evidence type="ECO:0000256" key="18">
    <source>
        <dbReference type="SAM" id="Phobius"/>
    </source>
</evidence>
<evidence type="ECO:0000256" key="2">
    <source>
        <dbReference type="ARBA" id="ARBA00022475"/>
    </source>
</evidence>
<evidence type="ECO:0000256" key="17">
    <source>
        <dbReference type="SAM" id="MobiDB-lite"/>
    </source>
</evidence>
<feature type="compositionally biased region" description="Polar residues" evidence="17">
    <location>
        <begin position="1062"/>
        <end position="1072"/>
    </location>
</feature>
<dbReference type="CDD" id="cd06366">
    <property type="entry name" value="PBP1_GABAb_receptor"/>
    <property type="match status" value="1"/>
</dbReference>
<dbReference type="PROSITE" id="PS50259">
    <property type="entry name" value="G_PROTEIN_RECEP_F3_4"/>
    <property type="match status" value="1"/>
</dbReference>
<keyword evidence="15" id="KW-0628">Postsynaptic cell membrane</keyword>
<protein>
    <recommendedName>
        <fullName evidence="20">G-protein coupled receptors family 3 profile domain-containing protein</fullName>
    </recommendedName>
</protein>
<organism evidence="21 22">
    <name type="scientific">Polypedilum vanderplanki</name>
    <name type="common">Sleeping chironomid midge</name>
    <dbReference type="NCBI Taxonomy" id="319348"/>
    <lineage>
        <taxon>Eukaryota</taxon>
        <taxon>Metazoa</taxon>
        <taxon>Ecdysozoa</taxon>
        <taxon>Arthropoda</taxon>
        <taxon>Hexapoda</taxon>
        <taxon>Insecta</taxon>
        <taxon>Pterygota</taxon>
        <taxon>Neoptera</taxon>
        <taxon>Endopterygota</taxon>
        <taxon>Diptera</taxon>
        <taxon>Nematocera</taxon>
        <taxon>Chironomoidea</taxon>
        <taxon>Chironomidae</taxon>
        <taxon>Chironominae</taxon>
        <taxon>Polypedilum</taxon>
        <taxon>Polypedilum</taxon>
    </lineage>
</organism>
<keyword evidence="14" id="KW-0807">Transducer</keyword>
<dbReference type="GO" id="GO:0007214">
    <property type="term" value="P:gamma-aminobutyric acid signaling pathway"/>
    <property type="evidence" value="ECO:0007669"/>
    <property type="project" value="TreeGrafter"/>
</dbReference>
<dbReference type="InterPro" id="IPR017978">
    <property type="entry name" value="GPCR_3_C"/>
</dbReference>
<evidence type="ECO:0000256" key="12">
    <source>
        <dbReference type="ARBA" id="ARBA00023170"/>
    </source>
</evidence>
<keyword evidence="4 18" id="KW-0812">Transmembrane</keyword>
<evidence type="ECO:0000256" key="15">
    <source>
        <dbReference type="ARBA" id="ARBA00023257"/>
    </source>
</evidence>
<dbReference type="GO" id="GO:0004965">
    <property type="term" value="F:G protein-coupled GABA receptor activity"/>
    <property type="evidence" value="ECO:0007669"/>
    <property type="project" value="InterPro"/>
</dbReference>
<dbReference type="FunFam" id="3.40.50.2300:FF:000072">
    <property type="entry name" value="Gamma-aminobutyric acid type B receptor subunit 2"/>
    <property type="match status" value="2"/>
</dbReference>
<keyword evidence="2" id="KW-1003">Cell membrane</keyword>
<dbReference type="GO" id="GO:0038039">
    <property type="term" value="C:G protein-coupled receptor heterodimeric complex"/>
    <property type="evidence" value="ECO:0007669"/>
    <property type="project" value="TreeGrafter"/>
</dbReference>
<keyword evidence="9" id="KW-0175">Coiled coil</keyword>
<evidence type="ECO:0000256" key="5">
    <source>
        <dbReference type="ARBA" id="ARBA00022729"/>
    </source>
</evidence>
<feature type="signal peptide" evidence="19">
    <location>
        <begin position="1"/>
        <end position="19"/>
    </location>
</feature>
<evidence type="ECO:0000256" key="14">
    <source>
        <dbReference type="ARBA" id="ARBA00023224"/>
    </source>
</evidence>
<evidence type="ECO:0000313" key="21">
    <source>
        <dbReference type="EMBL" id="KAG5671522.1"/>
    </source>
</evidence>
<evidence type="ECO:0000256" key="16">
    <source>
        <dbReference type="ARBA" id="ARBA00034104"/>
    </source>
</evidence>
<evidence type="ECO:0000256" key="9">
    <source>
        <dbReference type="ARBA" id="ARBA00023054"/>
    </source>
</evidence>
<keyword evidence="8" id="KW-0297">G-protein coupled receptor</keyword>
<comment type="subcellular location">
    <subcellularLocation>
        <location evidence="16">Postsynaptic cell membrane</location>
        <topology evidence="16">Multi-pass membrane protein</topology>
    </subcellularLocation>
</comment>
<evidence type="ECO:0000256" key="7">
    <source>
        <dbReference type="ARBA" id="ARBA00023018"/>
    </source>
</evidence>
<comment type="caution">
    <text evidence="21">The sequence shown here is derived from an EMBL/GenBank/DDBJ whole genome shotgun (WGS) entry which is preliminary data.</text>
</comment>
<comment type="similarity">
    <text evidence="1">Belongs to the G-protein coupled receptor 3 family. GABA-B receptor subfamily.</text>
</comment>
<dbReference type="AlphaFoldDB" id="A0A9J6BP19"/>
<evidence type="ECO:0000256" key="3">
    <source>
        <dbReference type="ARBA" id="ARBA00022553"/>
    </source>
</evidence>
<evidence type="ECO:0000256" key="11">
    <source>
        <dbReference type="ARBA" id="ARBA00023157"/>
    </source>
</evidence>
<dbReference type="Pfam" id="PF01094">
    <property type="entry name" value="ANF_receptor"/>
    <property type="match status" value="1"/>
</dbReference>
<accession>A0A9J6BP19</accession>
<sequence length="1206" mass="136644">MLLLAFVLLFFISTNVIECQRPSSGGRMDVYIAGFFPYGDRVENADIGRGVMPSVKLALDHVNEHSTILRNYRLHMWWNDTECNAAVGVKSFFDMMHSGPHKLMLFGAACTHVTDPIAKASKHWHLTQLSYADMHPMFTKDGFPNFFRVVPSETAFNAPRLALLREFNWTRVGTIYQNEPRYALPHNYMVAELDSMGLEVVDTQSFATDVKESLEKLREKDVRIILGNFNEFWARRVFCEAFRLEMYGRAYQWLIMGPSRKDWWKVNDTDCTVDELKQALESTIATDLLPLSTSGDITVSGTTAEEYLKEYNRRRGNEYSRFHGYTYDGIWAVALAIQYVSQKKDSFLQNFHYRDKEWEAVFLEALSNTSFEGVTGPVRFYNNERKASFQLNQFQNGEETKIGEYSSLQSRLDLSRGQPLKWFGRSPPKDRTLRIIEHAQVNLTIYVILASCSVLGIVLAISFLIVNIKFRNQRYIKMSSPHLNNLIIIGCILTYTSIIFLGLDSGLSSVTAFPYICTARAWLLMAGFSLAFGAMFSKTWRVHSIFTDLKLNKKVIKDYQLFMVVGVLLAIDIAIMTTWQVADPFFRMTKQLEPYAHPSLEDVIIVRENEYCQSEQMNIFVGVIYAYKGMLLIFGAFLAWETRNVSIPALNDSKHIGLSVYNVVIMCVMGAAIALVLSDQKDAVFLLISIFIMFCTTVTLILVFVPKIIELKRNPSGVIDKRVRATLRPMSKADRRDSSACELEQKLRDVKSNNCRFRKALMDREAELQALIRKLGQEASNWLEGGTSETEPILKDQGRLSAGPVRRDLPSQTELTSIGSCISSHEDLDNSTPETRKKRVSIQSMQDKNKMSNSISQSKMNVEPKVVSTQTTISSATITTADVKPQQVQAQTPDHKSYVTEMRKELSEASTATPTWSPSHNGHYMDQHEYQTAANLTKFNTHMNMNTSMTLSNTELNNICPHGKGSTKNLNMVEQRRVSMGAAMKGNFVVSQSDLWDTQTLSHAKQHSRHSPRNQQARCPDHTYVNAPLQQQAAQSTPSSSIATTPQHEQYDQNGSPGGISTGSASGMMQRSVSEKNRKHRHKQKIAVCQSETDSEREQRTAQLCAQNRKLTKSHHSHHQSTPNVAPDGMKSHKHRSKSRDHHHHHRSSSNMHGACSESELLDSDTAILPIFRKLLTEKESRYRPSRNGASCPNLLSIKCDIVEYL</sequence>
<feature type="compositionally biased region" description="Basic residues" evidence="17">
    <location>
        <begin position="1110"/>
        <end position="1119"/>
    </location>
</feature>
<feature type="domain" description="G-protein coupled receptors family 3 profile" evidence="20">
    <location>
        <begin position="452"/>
        <end position="727"/>
    </location>
</feature>
<feature type="transmembrane region" description="Helical" evidence="18">
    <location>
        <begin position="683"/>
        <end position="705"/>
    </location>
</feature>
<name>A0A9J6BP19_POLVA</name>
<dbReference type="Proteomes" id="UP001107558">
    <property type="component" value="Chromosome 3"/>
</dbReference>
<keyword evidence="11" id="KW-1015">Disulfide bond</keyword>
<evidence type="ECO:0000256" key="10">
    <source>
        <dbReference type="ARBA" id="ARBA00023136"/>
    </source>
</evidence>
<feature type="transmembrane region" description="Helical" evidence="18">
    <location>
        <begin position="561"/>
        <end position="582"/>
    </location>
</feature>
<feature type="region of interest" description="Disordered" evidence="17">
    <location>
        <begin position="1000"/>
        <end position="1019"/>
    </location>
</feature>
<evidence type="ECO:0000256" key="19">
    <source>
        <dbReference type="SAM" id="SignalP"/>
    </source>
</evidence>
<feature type="chain" id="PRO_5039950906" description="G-protein coupled receptors family 3 profile domain-containing protein" evidence="19">
    <location>
        <begin position="20"/>
        <end position="1206"/>
    </location>
</feature>
<feature type="transmembrane region" description="Helical" evidence="18">
    <location>
        <begin position="482"/>
        <end position="501"/>
    </location>
</feature>
<dbReference type="Pfam" id="PF00003">
    <property type="entry name" value="7tm_3"/>
    <property type="match status" value="1"/>
</dbReference>
<evidence type="ECO:0000256" key="6">
    <source>
        <dbReference type="ARBA" id="ARBA00022989"/>
    </source>
</evidence>
<evidence type="ECO:0000256" key="8">
    <source>
        <dbReference type="ARBA" id="ARBA00023040"/>
    </source>
</evidence>
<dbReference type="PANTHER" id="PTHR10519">
    <property type="entry name" value="GABA-B RECEPTOR"/>
    <property type="match status" value="1"/>
</dbReference>
<evidence type="ECO:0000313" key="22">
    <source>
        <dbReference type="Proteomes" id="UP001107558"/>
    </source>
</evidence>
<feature type="compositionally biased region" description="Polar residues" evidence="17">
    <location>
        <begin position="841"/>
        <end position="860"/>
    </location>
</feature>
<keyword evidence="22" id="KW-1185">Reference proteome</keyword>
<feature type="transmembrane region" description="Helical" evidence="18">
    <location>
        <begin position="443"/>
        <end position="470"/>
    </location>
</feature>
<dbReference type="InterPro" id="IPR001828">
    <property type="entry name" value="ANF_lig-bd_rcpt"/>
</dbReference>
<dbReference type="GO" id="GO:0045211">
    <property type="term" value="C:postsynaptic membrane"/>
    <property type="evidence" value="ECO:0007669"/>
    <property type="project" value="UniProtKB-SubCell"/>
</dbReference>
<keyword evidence="5 19" id="KW-0732">Signal</keyword>
<feature type="transmembrane region" description="Helical" evidence="18">
    <location>
        <begin position="660"/>
        <end position="677"/>
    </location>
</feature>
<evidence type="ECO:0000259" key="20">
    <source>
        <dbReference type="PROSITE" id="PS50259"/>
    </source>
</evidence>
<dbReference type="EMBL" id="JADBJN010000003">
    <property type="protein sequence ID" value="KAG5671522.1"/>
    <property type="molecule type" value="Genomic_DNA"/>
</dbReference>
<evidence type="ECO:0000256" key="4">
    <source>
        <dbReference type="ARBA" id="ARBA00022692"/>
    </source>
</evidence>
<dbReference type="CDD" id="cd15294">
    <property type="entry name" value="7tmC_GABA-B-R2"/>
    <property type="match status" value="1"/>
</dbReference>
<reference evidence="21" key="1">
    <citation type="submission" date="2021-03" db="EMBL/GenBank/DDBJ databases">
        <title>Chromosome level genome of the anhydrobiotic midge Polypedilum vanderplanki.</title>
        <authorList>
            <person name="Yoshida Y."/>
            <person name="Kikawada T."/>
            <person name="Gusev O."/>
        </authorList>
    </citation>
    <scope>NUCLEOTIDE SEQUENCE</scope>
    <source>
        <strain evidence="21">NIAS01</strain>
        <tissue evidence="21">Whole body or cell culture</tissue>
    </source>
</reference>